<dbReference type="NCBIfam" id="TIGR01686">
    <property type="entry name" value="FkbH"/>
    <property type="match status" value="1"/>
</dbReference>
<dbReference type="Pfam" id="PF21211">
    <property type="entry name" value="FkbH_N"/>
    <property type="match status" value="1"/>
</dbReference>
<dbReference type="SUPFAM" id="SSF56784">
    <property type="entry name" value="HAD-like"/>
    <property type="match status" value="1"/>
</dbReference>
<evidence type="ECO:0000259" key="1">
    <source>
        <dbReference type="Pfam" id="PF21211"/>
    </source>
</evidence>
<reference evidence="2" key="1">
    <citation type="journal article" date="2022" name="Cell Host Microbe">
        <title>Colonization of the live biotherapeutic product VE303 and modulation of the microbiota and metabolites in healthy volunteers.</title>
        <authorList>
            <person name="Dsouza M."/>
            <person name="Menon R."/>
            <person name="Crossette E."/>
            <person name="Bhattarai S.K."/>
            <person name="Schneider J."/>
            <person name="Kim Y.G."/>
            <person name="Reddy S."/>
            <person name="Caballero S."/>
            <person name="Felix C."/>
            <person name="Cornacchione L."/>
            <person name="Hendrickson J."/>
            <person name="Watson A.R."/>
            <person name="Minot S.S."/>
            <person name="Greenfield N."/>
            <person name="Schopf L."/>
            <person name="Szabady R."/>
            <person name="Patarroyo J."/>
            <person name="Smith W."/>
            <person name="Harrison P."/>
            <person name="Kuijper E.J."/>
            <person name="Kelly C.P."/>
            <person name="Olle B."/>
            <person name="Bobilev D."/>
            <person name="Silber J.L."/>
            <person name="Bucci V."/>
            <person name="Roberts B."/>
            <person name="Faith J."/>
            <person name="Norman J.M."/>
        </authorList>
    </citation>
    <scope>NUCLEOTIDE SEQUENCE</scope>
    <source>
        <strain evidence="2">VE303-04</strain>
    </source>
</reference>
<accession>A0AAW5F5Y3</accession>
<dbReference type="InterPro" id="IPR010033">
    <property type="entry name" value="HAD_SF_ppase_IIIC"/>
</dbReference>
<dbReference type="Proteomes" id="UP001203136">
    <property type="component" value="Unassembled WGS sequence"/>
</dbReference>
<dbReference type="NCBIfam" id="TIGR01681">
    <property type="entry name" value="HAD-SF-IIIC"/>
    <property type="match status" value="1"/>
</dbReference>
<organism evidence="2 3">
    <name type="scientific">Clostridium symbiosum</name>
    <name type="common">Bacteroides symbiosus</name>
    <dbReference type="NCBI Taxonomy" id="1512"/>
    <lineage>
        <taxon>Bacteria</taxon>
        <taxon>Bacillati</taxon>
        <taxon>Bacillota</taxon>
        <taxon>Clostridia</taxon>
        <taxon>Lachnospirales</taxon>
        <taxon>Lachnospiraceae</taxon>
        <taxon>Otoolea</taxon>
    </lineage>
</organism>
<dbReference type="InterPro" id="IPR036412">
    <property type="entry name" value="HAD-like_sf"/>
</dbReference>
<evidence type="ECO:0000313" key="3">
    <source>
        <dbReference type="Proteomes" id="UP001203136"/>
    </source>
</evidence>
<comment type="caution">
    <text evidence="2">The sequence shown here is derived from an EMBL/GenBank/DDBJ whole genome shotgun (WGS) entry which is preliminary data.</text>
</comment>
<dbReference type="InterPro" id="IPR010037">
    <property type="entry name" value="FkbH_domain"/>
</dbReference>
<protein>
    <submittedName>
        <fullName evidence="2">HAD-IIIC family phosphatase</fullName>
    </submittedName>
</protein>
<dbReference type="Gene3D" id="3.40.50.1110">
    <property type="entry name" value="SGNH hydrolase"/>
    <property type="match status" value="1"/>
</dbReference>
<gene>
    <name evidence="2" type="ORF">K5I21_15535</name>
</gene>
<feature type="domain" description="BF1531-like N-terminal" evidence="1">
    <location>
        <begin position="37"/>
        <end position="233"/>
    </location>
</feature>
<dbReference type="RefSeq" id="WP_024738584.1">
    <property type="nucleotide sequence ID" value="NZ_BAABZD010000002.1"/>
</dbReference>
<sequence length="602" mass="70143">MNELKYPFDSDFILKRRKSIRKSLYFMCEGKPLITKRIAILGGSTTHDIKEILELFLLDSGIRPEFYESEYDQYFQEVMFDTPELLDFHPDLIYIHTSARNLHMFPTVRDSEATIETLLEQAYRPFEQIWKKIADVYHCPIIQNNFEPPFYRLLGNKDVFDQHGRVNFVNRLNDRFYFYARNHENFYINDINYLASCYGLQKWGDPFYWHMYKYALAVPAIPELAFNVANIIKSIYGKNKKAFVLDMDNTLWGGVVGDDGPDQIEIGQETSTGQLYSEFQQYIKAHKDLGIMLTIDSKNDRENALAGLRRPDSILKEDDFIVIKANWESKDRNLLQIADELNIGSDSMVFVDDNPAERHIVSSQVPETAVPEIGSPEQYIQVLDRSGFFEVTSISEDDLKRNEMYRVNVERKKQQVGFSDYREYLCSLEMKAEIQPFSPIYMSRIAQLTNKSNQFNLTTRRCTQSELEELAANPSFITLYGKLEDRFGDNGVVSVVFGHIDPKKKEQFHIDLWLMSCRVLKRDMEFAMMDELVSQCKKRGIKKLIGYYYPTAKNKMVKEFFALQGFQKVSEKEDGAAEWLLDLSISYARKNQVILVNSKEKG</sequence>
<dbReference type="InterPro" id="IPR023214">
    <property type="entry name" value="HAD_sf"/>
</dbReference>
<dbReference type="AlphaFoldDB" id="A0AAW5F5Y3"/>
<dbReference type="EMBL" id="JAINVB010000001">
    <property type="protein sequence ID" value="MCK0087262.1"/>
    <property type="molecule type" value="Genomic_DNA"/>
</dbReference>
<proteinExistence type="predicted"/>
<evidence type="ECO:0000313" key="2">
    <source>
        <dbReference type="EMBL" id="MCK0087262.1"/>
    </source>
</evidence>
<dbReference type="InterPro" id="IPR036514">
    <property type="entry name" value="SGNH_hydro_sf"/>
</dbReference>
<name>A0AAW5F5Y3_CLOSY</name>
<dbReference type="Gene3D" id="3.40.50.1000">
    <property type="entry name" value="HAD superfamily/HAD-like"/>
    <property type="match status" value="1"/>
</dbReference>
<dbReference type="InterPro" id="IPR049369">
    <property type="entry name" value="BF1531-like_N"/>
</dbReference>